<comment type="caution">
    <text evidence="6">The sequence shown here is derived from an EMBL/GenBank/DDBJ whole genome shotgun (WGS) entry which is preliminary data.</text>
</comment>
<feature type="domain" description="HTH lacI-type" evidence="4">
    <location>
        <begin position="2"/>
        <end position="56"/>
    </location>
</feature>
<dbReference type="CDD" id="cd06270">
    <property type="entry name" value="PBP1_GalS-like"/>
    <property type="match status" value="1"/>
</dbReference>
<keyword evidence="7" id="KW-1185">Reference proteome</keyword>
<dbReference type="InterPro" id="IPR000843">
    <property type="entry name" value="HTH_LacI"/>
</dbReference>
<feature type="domain" description="HTH cro/C1-type" evidence="5">
    <location>
        <begin position="3"/>
        <end position="46"/>
    </location>
</feature>
<dbReference type="PROSITE" id="PS50943">
    <property type="entry name" value="HTH_CROC1"/>
    <property type="match status" value="1"/>
</dbReference>
<keyword evidence="3" id="KW-0804">Transcription</keyword>
<dbReference type="GO" id="GO:0003700">
    <property type="term" value="F:DNA-binding transcription factor activity"/>
    <property type="evidence" value="ECO:0007669"/>
    <property type="project" value="TreeGrafter"/>
</dbReference>
<dbReference type="Gene3D" id="1.10.260.40">
    <property type="entry name" value="lambda repressor-like DNA-binding domains"/>
    <property type="match status" value="1"/>
</dbReference>
<dbReference type="RefSeq" id="WP_254099715.1">
    <property type="nucleotide sequence ID" value="NZ_JANATA010000007.1"/>
</dbReference>
<dbReference type="Proteomes" id="UP001165413">
    <property type="component" value="Unassembled WGS sequence"/>
</dbReference>
<dbReference type="PANTHER" id="PTHR30146:SF109">
    <property type="entry name" value="HTH-TYPE TRANSCRIPTIONAL REGULATOR GALS"/>
    <property type="match status" value="1"/>
</dbReference>
<reference evidence="6" key="1">
    <citation type="submission" date="2022-07" db="EMBL/GenBank/DDBJ databases">
        <title>Characterization of the Novel Bacterium Alteromonas immobilis LMIT006 and Alteromonas gregis LMIT007.</title>
        <authorList>
            <person name="Lin X."/>
        </authorList>
    </citation>
    <scope>NUCLEOTIDE SEQUENCE</scope>
    <source>
        <strain evidence="6">LMIT007</strain>
    </source>
</reference>
<dbReference type="Pfam" id="PF13377">
    <property type="entry name" value="Peripla_BP_3"/>
    <property type="match status" value="1"/>
</dbReference>
<dbReference type="InterPro" id="IPR046335">
    <property type="entry name" value="LacI/GalR-like_sensor"/>
</dbReference>
<evidence type="ECO:0000259" key="4">
    <source>
        <dbReference type="PROSITE" id="PS50932"/>
    </source>
</evidence>
<dbReference type="PROSITE" id="PS00356">
    <property type="entry name" value="HTH_LACI_1"/>
    <property type="match status" value="1"/>
</dbReference>
<dbReference type="SUPFAM" id="SSF47413">
    <property type="entry name" value="lambda repressor-like DNA-binding domains"/>
    <property type="match status" value="1"/>
</dbReference>
<evidence type="ECO:0000256" key="1">
    <source>
        <dbReference type="ARBA" id="ARBA00023015"/>
    </source>
</evidence>
<evidence type="ECO:0000256" key="2">
    <source>
        <dbReference type="ARBA" id="ARBA00023125"/>
    </source>
</evidence>
<name>A0AA42BL38_9ALTE</name>
<accession>A0AA42BL38</accession>
<protein>
    <submittedName>
        <fullName evidence="6">LacI family DNA-binding transcriptional regulator</fullName>
    </submittedName>
</protein>
<dbReference type="InterPro" id="IPR010982">
    <property type="entry name" value="Lambda_DNA-bd_dom_sf"/>
</dbReference>
<keyword evidence="2 6" id="KW-0238">DNA-binding</keyword>
<dbReference type="SMART" id="SM00354">
    <property type="entry name" value="HTH_LACI"/>
    <property type="match status" value="1"/>
</dbReference>
<keyword evidence="1" id="KW-0805">Transcription regulation</keyword>
<dbReference type="Pfam" id="PF00356">
    <property type="entry name" value="LacI"/>
    <property type="match status" value="1"/>
</dbReference>
<dbReference type="PROSITE" id="PS50932">
    <property type="entry name" value="HTH_LACI_2"/>
    <property type="match status" value="1"/>
</dbReference>
<gene>
    <name evidence="6" type="ORF">NLF92_05710</name>
</gene>
<dbReference type="Gene3D" id="3.40.50.2300">
    <property type="match status" value="2"/>
</dbReference>
<evidence type="ECO:0000259" key="5">
    <source>
        <dbReference type="PROSITE" id="PS50943"/>
    </source>
</evidence>
<dbReference type="InterPro" id="IPR001387">
    <property type="entry name" value="Cro/C1-type_HTH"/>
</dbReference>
<evidence type="ECO:0000313" key="7">
    <source>
        <dbReference type="Proteomes" id="UP001165413"/>
    </source>
</evidence>
<dbReference type="SUPFAM" id="SSF53822">
    <property type="entry name" value="Periplasmic binding protein-like I"/>
    <property type="match status" value="1"/>
</dbReference>
<sequence>MATIYEVAELAKVSLATVSRVINGNVKVSPKTLDKVKAAMDELGYRPNSIAQSLASNRTNRVGVLVSELSGPFFSNMLSIVEQELRAAGKHAIIAAGHSDEKSEKAGIEFLLSCRCDALILHVDCVSDEYLLELHRQDIPFSIINHRIEALSDRCFTVDNEMGGYLAAKAVLAAGHRKIAYISGPSFKEDAQLRLAGHKRALAEYNIEFNEALHCTGNYQEEGGKEALHTIYQQNSDFTAVVCANDEMAVGAMFSARELGFSLPETLSIAGFDDLIFARYTYPTLATVHNPISDMGSMAAKWILREVYNNSSSEELINVFRPEFVTRRSLNLLS</sequence>
<dbReference type="GO" id="GO:0000976">
    <property type="term" value="F:transcription cis-regulatory region binding"/>
    <property type="evidence" value="ECO:0007669"/>
    <property type="project" value="TreeGrafter"/>
</dbReference>
<proteinExistence type="predicted"/>
<dbReference type="EMBL" id="JANATA010000007">
    <property type="protein sequence ID" value="MCP3428438.1"/>
    <property type="molecule type" value="Genomic_DNA"/>
</dbReference>
<dbReference type="AlphaFoldDB" id="A0AA42BL38"/>
<dbReference type="PANTHER" id="PTHR30146">
    <property type="entry name" value="LACI-RELATED TRANSCRIPTIONAL REPRESSOR"/>
    <property type="match status" value="1"/>
</dbReference>
<dbReference type="CDD" id="cd01392">
    <property type="entry name" value="HTH_LacI"/>
    <property type="match status" value="1"/>
</dbReference>
<evidence type="ECO:0000256" key="3">
    <source>
        <dbReference type="ARBA" id="ARBA00023163"/>
    </source>
</evidence>
<organism evidence="6 7">
    <name type="scientific">Opacimonas viscosa</name>
    <dbReference type="NCBI Taxonomy" id="2961944"/>
    <lineage>
        <taxon>Bacteria</taxon>
        <taxon>Pseudomonadati</taxon>
        <taxon>Pseudomonadota</taxon>
        <taxon>Gammaproteobacteria</taxon>
        <taxon>Alteromonadales</taxon>
        <taxon>Alteromonadaceae</taxon>
        <taxon>Opacimonas</taxon>
    </lineage>
</organism>
<evidence type="ECO:0000313" key="6">
    <source>
        <dbReference type="EMBL" id="MCP3428438.1"/>
    </source>
</evidence>
<dbReference type="InterPro" id="IPR028082">
    <property type="entry name" value="Peripla_BP_I"/>
</dbReference>